<gene>
    <name evidence="5" type="ORF">ATW55_13310</name>
    <name evidence="6" type="ORF">AYW79_06355</name>
</gene>
<dbReference type="SUPFAM" id="SSF50249">
    <property type="entry name" value="Nucleic acid-binding proteins"/>
    <property type="match status" value="1"/>
</dbReference>
<dbReference type="Gene3D" id="6.20.370.130">
    <property type="match status" value="1"/>
</dbReference>
<dbReference type="OrthoDB" id="9805039at2"/>
<dbReference type="GO" id="GO:0010468">
    <property type="term" value="P:regulation of gene expression"/>
    <property type="evidence" value="ECO:0007669"/>
    <property type="project" value="UniProtKB-ARBA"/>
</dbReference>
<dbReference type="FunFam" id="2.40.50.140:FF:000006">
    <property type="entry name" value="Cold shock protein CspC"/>
    <property type="match status" value="1"/>
</dbReference>
<evidence type="ECO:0000313" key="7">
    <source>
        <dbReference type="Proteomes" id="UP000053557"/>
    </source>
</evidence>
<dbReference type="InterPro" id="IPR011129">
    <property type="entry name" value="CSD"/>
</dbReference>
<evidence type="ECO:0000256" key="1">
    <source>
        <dbReference type="ARBA" id="ARBA00004496"/>
    </source>
</evidence>
<dbReference type="STRING" id="1765683.B2M26_04210"/>
<dbReference type="GO" id="GO:0003676">
    <property type="term" value="F:nucleic acid binding"/>
    <property type="evidence" value="ECO:0007669"/>
    <property type="project" value="InterPro"/>
</dbReference>
<accession>A0A101XQL1</accession>
<dbReference type="InterPro" id="IPR019844">
    <property type="entry name" value="CSD_CS"/>
</dbReference>
<dbReference type="SMART" id="SM00357">
    <property type="entry name" value="CSP"/>
    <property type="match status" value="1"/>
</dbReference>
<dbReference type="EMBL" id="LPVJ01000038">
    <property type="protein sequence ID" value="KUO95723.1"/>
    <property type="molecule type" value="Genomic_DNA"/>
</dbReference>
<evidence type="ECO:0000313" key="5">
    <source>
        <dbReference type="EMBL" id="KUO95723.1"/>
    </source>
</evidence>
<name>A0A101XQL1_9BACL</name>
<dbReference type="Pfam" id="PF00313">
    <property type="entry name" value="CSD"/>
    <property type="match status" value="1"/>
</dbReference>
<dbReference type="AlphaFoldDB" id="A0A101XQL1"/>
<dbReference type="PROSITE" id="PS51857">
    <property type="entry name" value="CSD_2"/>
    <property type="match status" value="1"/>
</dbReference>
<comment type="subcellular location">
    <subcellularLocation>
        <location evidence="1 3">Cytoplasm</location>
    </subcellularLocation>
</comment>
<evidence type="ECO:0000313" key="8">
    <source>
        <dbReference type="Proteomes" id="UP000077421"/>
    </source>
</evidence>
<dbReference type="InterPro" id="IPR050181">
    <property type="entry name" value="Cold_shock_domain"/>
</dbReference>
<reference evidence="5 7" key="1">
    <citation type="submission" date="2015-12" db="EMBL/GenBank/DDBJ databases">
        <title>Draft genome sequence of Acidibacillus ferrooxidans ITV001, isolated from a chalcopyrite acid mine drainage site in Brazil.</title>
        <authorList>
            <person name="Dall'Agnol H."/>
            <person name="Nancucheo I."/>
            <person name="Johnson B."/>
            <person name="Oliveira R."/>
            <person name="Leite L."/>
            <person name="Pylro V."/>
            <person name="Nunes G.L."/>
            <person name="Tzotzos G."/>
            <person name="Fernandes G.R."/>
            <person name="Dutra J."/>
            <person name="Orellana S.C."/>
            <person name="Oliveira G."/>
        </authorList>
    </citation>
    <scope>NUCLEOTIDE SEQUENCE [LARGE SCALE GENOMIC DNA]</scope>
    <source>
        <strain evidence="5">ITV001</strain>
        <strain evidence="7">ITV01</strain>
    </source>
</reference>
<evidence type="ECO:0000256" key="2">
    <source>
        <dbReference type="ARBA" id="ARBA00022490"/>
    </source>
</evidence>
<evidence type="ECO:0000256" key="3">
    <source>
        <dbReference type="RuleBase" id="RU000408"/>
    </source>
</evidence>
<feature type="domain" description="CSD" evidence="4">
    <location>
        <begin position="1"/>
        <end position="64"/>
    </location>
</feature>
<dbReference type="InterPro" id="IPR012156">
    <property type="entry name" value="Cold_shock_CspA"/>
</dbReference>
<dbReference type="CDD" id="cd04458">
    <property type="entry name" value="CSP_CDS"/>
    <property type="match status" value="1"/>
</dbReference>
<evidence type="ECO:0000313" key="6">
    <source>
        <dbReference type="EMBL" id="OAG94234.1"/>
    </source>
</evidence>
<reference evidence="6 8" key="2">
    <citation type="submission" date="2016-02" db="EMBL/GenBank/DDBJ databases">
        <title>Draft genome sequence of Acidibacillus ferrooxidans SLC66.</title>
        <authorList>
            <person name="Oliveira G."/>
            <person name="Nancucheo I."/>
            <person name="Dall'Agnol H."/>
            <person name="Johnson B."/>
            <person name="Oliveira R."/>
            <person name="Nunes G.L."/>
            <person name="Tzotzos G."/>
            <person name="Orellana S.C."/>
            <person name="Salim A.C."/>
            <person name="Araujo F.M."/>
        </authorList>
    </citation>
    <scope>NUCLEOTIDE SEQUENCE [LARGE SCALE GENOMIC DNA]</scope>
    <source>
        <strain evidence="6 8">SLC66</strain>
    </source>
</reference>
<dbReference type="GO" id="GO:0051252">
    <property type="term" value="P:regulation of RNA metabolic process"/>
    <property type="evidence" value="ECO:0007669"/>
    <property type="project" value="UniProtKB-ARBA"/>
</dbReference>
<evidence type="ECO:0000259" key="4">
    <source>
        <dbReference type="PROSITE" id="PS51857"/>
    </source>
</evidence>
<organism evidence="5 7">
    <name type="scientific">Ferroacidibacillus organovorans</name>
    <dbReference type="NCBI Taxonomy" id="1765683"/>
    <lineage>
        <taxon>Bacteria</taxon>
        <taxon>Bacillati</taxon>
        <taxon>Bacillota</taxon>
        <taxon>Bacilli</taxon>
        <taxon>Bacillales</taxon>
        <taxon>Alicyclobacillaceae</taxon>
        <taxon>Ferroacidibacillus</taxon>
    </lineage>
</organism>
<proteinExistence type="predicted"/>
<keyword evidence="7" id="KW-1185">Reference proteome</keyword>
<dbReference type="Proteomes" id="UP000077421">
    <property type="component" value="Unassembled WGS sequence"/>
</dbReference>
<dbReference type="EMBL" id="LSUQ01000013">
    <property type="protein sequence ID" value="OAG94234.1"/>
    <property type="molecule type" value="Genomic_DNA"/>
</dbReference>
<dbReference type="PROSITE" id="PS00352">
    <property type="entry name" value="CSD_1"/>
    <property type="match status" value="1"/>
</dbReference>
<keyword evidence="2" id="KW-0963">Cytoplasm</keyword>
<comment type="caution">
    <text evidence="5">The sequence shown here is derived from an EMBL/GenBank/DDBJ whole genome shotgun (WGS) entry which is preliminary data.</text>
</comment>
<dbReference type="PRINTS" id="PR00050">
    <property type="entry name" value="COLDSHOCK"/>
</dbReference>
<dbReference type="Gene3D" id="2.40.50.140">
    <property type="entry name" value="Nucleic acid-binding proteins"/>
    <property type="match status" value="1"/>
</dbReference>
<dbReference type="Proteomes" id="UP000053557">
    <property type="component" value="Unassembled WGS sequence"/>
</dbReference>
<protein>
    <submittedName>
        <fullName evidence="5">Cold-shock protein</fullName>
    </submittedName>
</protein>
<dbReference type="RefSeq" id="WP_067563365.1">
    <property type="nucleotide sequence ID" value="NZ_LPVJ01000038.1"/>
</dbReference>
<dbReference type="PANTHER" id="PTHR11544">
    <property type="entry name" value="COLD SHOCK DOMAIN CONTAINING PROTEINS"/>
    <property type="match status" value="1"/>
</dbReference>
<sequence length="65" mass="7223">MQGVVKWFNSEKGYGFIRVDGGNDVFVHYTAISGDGYRTLEEGQQVEFDIVEGQRGPQAANVNKL</sequence>
<dbReference type="PIRSF" id="PIRSF002599">
    <property type="entry name" value="Cold_shock_A"/>
    <property type="match status" value="1"/>
</dbReference>
<dbReference type="InterPro" id="IPR002059">
    <property type="entry name" value="CSP_DNA-bd"/>
</dbReference>
<dbReference type="GO" id="GO:0005737">
    <property type="term" value="C:cytoplasm"/>
    <property type="evidence" value="ECO:0007669"/>
    <property type="project" value="UniProtKB-SubCell"/>
</dbReference>
<dbReference type="InterPro" id="IPR012340">
    <property type="entry name" value="NA-bd_OB-fold"/>
</dbReference>